<proteinExistence type="predicted"/>
<dbReference type="Proteomes" id="UP001500131">
    <property type="component" value="Unassembled WGS sequence"/>
</dbReference>
<dbReference type="InterPro" id="IPR029058">
    <property type="entry name" value="AB_hydrolase_fold"/>
</dbReference>
<dbReference type="PANTHER" id="PTHR48098">
    <property type="entry name" value="ENTEROCHELIN ESTERASE-RELATED"/>
    <property type="match status" value="1"/>
</dbReference>
<evidence type="ECO:0000313" key="2">
    <source>
        <dbReference type="Proteomes" id="UP001500131"/>
    </source>
</evidence>
<dbReference type="InterPro" id="IPR000801">
    <property type="entry name" value="Esterase-like"/>
</dbReference>
<dbReference type="InterPro" id="IPR050583">
    <property type="entry name" value="Mycobacterial_A85_antigen"/>
</dbReference>
<dbReference type="Gene3D" id="3.40.50.1820">
    <property type="entry name" value="alpha/beta hydrolase"/>
    <property type="match status" value="1"/>
</dbReference>
<dbReference type="AlphaFoldDB" id="A0AAW3AHR2"/>
<comment type="caution">
    <text evidence="1">The sequence shown here is derived from an EMBL/GenBank/DDBJ whole genome shotgun (WGS) entry which is preliminary data.</text>
</comment>
<name>A0AAW3AHR2_9TRYP</name>
<sequence length="231" mass="26171">MQFSAEHGTVAHNYVTFYTMDTTEEVLIYMPPSYHKPGSETRLYPVLYLLHNDCEQAMNCVQEGKVNIIVNGKITIVIVMKSSVSTRGDGEYLPCDADHLCEDLTKDSMPQIDSHYRTEADCDNCTIVGLYTCFIKISRLCTTRHDLFAYAGVLSGFLRTSWNSVSTDGDHIDDLCRHRAVFESDDALLAELGEACEWRIYAGLHSWQVWYQAAEDFLSILFKGLNSSSRH</sequence>
<dbReference type="EMBL" id="JBAMZK010000022">
    <property type="protein sequence ID" value="KAL0505786.1"/>
    <property type="molecule type" value="Genomic_DNA"/>
</dbReference>
<evidence type="ECO:0000313" key="1">
    <source>
        <dbReference type="EMBL" id="KAL0505786.1"/>
    </source>
</evidence>
<dbReference type="SUPFAM" id="SSF53474">
    <property type="entry name" value="alpha/beta-Hydrolases"/>
    <property type="match status" value="1"/>
</dbReference>
<protein>
    <submittedName>
        <fullName evidence="1">Uncharacterized protein</fullName>
    </submittedName>
</protein>
<gene>
    <name evidence="1" type="ORF">Q4I31_003567</name>
</gene>
<keyword evidence="2" id="KW-1185">Reference proteome</keyword>
<dbReference type="Pfam" id="PF00756">
    <property type="entry name" value="Esterase"/>
    <property type="match status" value="1"/>
</dbReference>
<organism evidence="1 2">
    <name type="scientific">Leishmania lindenbergi</name>
    <dbReference type="NCBI Taxonomy" id="651832"/>
    <lineage>
        <taxon>Eukaryota</taxon>
        <taxon>Discoba</taxon>
        <taxon>Euglenozoa</taxon>
        <taxon>Kinetoplastea</taxon>
        <taxon>Metakinetoplastina</taxon>
        <taxon>Trypanosomatida</taxon>
        <taxon>Trypanosomatidae</taxon>
        <taxon>Leishmaniinae</taxon>
        <taxon>Leishmania</taxon>
    </lineage>
</organism>
<accession>A0AAW3AHR2</accession>
<reference evidence="1 2" key="1">
    <citation type="submission" date="2024-02" db="EMBL/GenBank/DDBJ databases">
        <title>FIRST GENOME SEQUENCES OF Leishmania (Viannia) shawi, Leishmania (Viannia) lindenbergi AND Leishmania (Viannia) utingensis.</title>
        <authorList>
            <person name="Resadore F."/>
            <person name="Custodio M.G.F."/>
            <person name="Boite M.C."/>
            <person name="Cupolillo E."/>
            <person name="Ferreira G.E.M."/>
        </authorList>
    </citation>
    <scope>NUCLEOTIDE SEQUENCE [LARGE SCALE GENOMIC DNA]</scope>
    <source>
        <strain evidence="1 2">MHOM/BR/1966/M15733</strain>
    </source>
</reference>